<gene>
    <name evidence="2" type="ORF">KVH32_02970</name>
</gene>
<evidence type="ECO:0008006" key="4">
    <source>
        <dbReference type="Google" id="ProtNLM"/>
    </source>
</evidence>
<sequence length="300" mass="32927">MRADVEGGASTSRKRYRTLLVIGAFCYVLAVIAGMFLIADDLGLIFLVPLWIVHGVILVVLMEKLGAKESSLYAALFIVITSAMSVYVMGMARDDITLQQRGEEITGTVVKERLDPAQGRKGRHSYYTLEREDGARVLGPEMETTSDLYDVGQVLSVIEDPKGELPPQTPGQVDATAELMGASALCLAALGSVGWMTWRGSDAAKRRADGKPSAGMRKVYKTVTRNHTAAPEQEEKLRKALGTYPADRRGYIKIHPEDYPDISQQRAARIAWEMGLRAEAAGNRGSWRFGETVVEEVPHD</sequence>
<feature type="transmembrane region" description="Helical" evidence="1">
    <location>
        <begin position="44"/>
        <end position="61"/>
    </location>
</feature>
<keyword evidence="1" id="KW-0812">Transmembrane</keyword>
<keyword evidence="3" id="KW-1185">Reference proteome</keyword>
<dbReference type="RefSeq" id="WP_166623385.1">
    <property type="nucleotide sequence ID" value="NZ_BNEG01000003.1"/>
</dbReference>
<keyword evidence="1" id="KW-1133">Transmembrane helix</keyword>
<evidence type="ECO:0000256" key="1">
    <source>
        <dbReference type="SAM" id="Phobius"/>
    </source>
</evidence>
<feature type="transmembrane region" description="Helical" evidence="1">
    <location>
        <begin position="19"/>
        <end position="38"/>
    </location>
</feature>
<accession>A0ABS7VWQ5</accession>
<evidence type="ECO:0000313" key="3">
    <source>
        <dbReference type="Proteomes" id="UP000758701"/>
    </source>
</evidence>
<organism evidence="2 3">
    <name type="scientific">Streptomyces olivaceus</name>
    <dbReference type="NCBI Taxonomy" id="47716"/>
    <lineage>
        <taxon>Bacteria</taxon>
        <taxon>Bacillati</taxon>
        <taxon>Actinomycetota</taxon>
        <taxon>Actinomycetes</taxon>
        <taxon>Kitasatosporales</taxon>
        <taxon>Streptomycetaceae</taxon>
        <taxon>Streptomyces</taxon>
    </lineage>
</organism>
<comment type="caution">
    <text evidence="2">The sequence shown here is derived from an EMBL/GenBank/DDBJ whole genome shotgun (WGS) entry which is preliminary data.</text>
</comment>
<evidence type="ECO:0000313" key="2">
    <source>
        <dbReference type="EMBL" id="MBZ6150129.1"/>
    </source>
</evidence>
<dbReference type="EMBL" id="JAHSTP010000001">
    <property type="protein sequence ID" value="MBZ6150129.1"/>
    <property type="molecule type" value="Genomic_DNA"/>
</dbReference>
<proteinExistence type="predicted"/>
<protein>
    <recommendedName>
        <fullName evidence="4">DUF3592 domain-containing protein</fullName>
    </recommendedName>
</protein>
<keyword evidence="1" id="KW-0472">Membrane</keyword>
<dbReference type="Proteomes" id="UP000758701">
    <property type="component" value="Unassembled WGS sequence"/>
</dbReference>
<reference evidence="2 3" key="1">
    <citation type="submission" date="2021-06" db="EMBL/GenBank/DDBJ databases">
        <title>Ecological speciation of a Streptomyces species isolated from different habitats and geographic origins.</title>
        <authorList>
            <person name="Wang J."/>
        </authorList>
    </citation>
    <scope>NUCLEOTIDE SEQUENCE [LARGE SCALE GENOMIC DNA]</scope>
    <source>
        <strain evidence="2 3">FXJ8.012</strain>
    </source>
</reference>
<name>A0ABS7VWQ5_STROV</name>
<feature type="transmembrane region" description="Helical" evidence="1">
    <location>
        <begin position="73"/>
        <end position="92"/>
    </location>
</feature>